<keyword evidence="3" id="KW-1185">Reference proteome</keyword>
<feature type="region of interest" description="Disordered" evidence="1">
    <location>
        <begin position="416"/>
        <end position="435"/>
    </location>
</feature>
<sequence>MRDVSSLQDRQATLQRRHTIMVCESPDKVSPESPIQKQTIFETDETFVEPPSDKSSSSGHETGVKLKRSVLVSRSHACNSEVRKRLSLKLHGSPDVPVQVKTHVNACSLHTSKTSPSESTVHNNSDNVRRKSLGRRILVSKSSQPVPIPRSLSAELPSRQMPKPVPRSDSSSEIRPRPRPVQRSSSTSVLLSSSLSSKVSEVRPVPKPRERSRSPSQRQSSDVVTNESRPVPRPRERSRSPSPNRTITEQTPGSRPRPRPRERSRSPSPDRLGSSERKMKPIPAPRTVISPVEGSQSDTVSNSATLSDSVPTRVRQRPVRRANSHQISRHTTDLSHLGAMHDCQSESMHESKSSVLKSVTDNSEEVFVDDEKTNERLLPSAATNDMSPTLSELNVQDLLLVSKSVTTLQEEAVSATNRVINPDPSQDSCSDSVST</sequence>
<protein>
    <submittedName>
        <fullName evidence="2">Uncharacterized protein</fullName>
    </submittedName>
</protein>
<dbReference type="Proteomes" id="UP001217089">
    <property type="component" value="Unassembled WGS sequence"/>
</dbReference>
<organism evidence="2 3">
    <name type="scientific">Tegillarca granosa</name>
    <name type="common">Malaysian cockle</name>
    <name type="synonym">Anadara granosa</name>
    <dbReference type="NCBI Taxonomy" id="220873"/>
    <lineage>
        <taxon>Eukaryota</taxon>
        <taxon>Metazoa</taxon>
        <taxon>Spiralia</taxon>
        <taxon>Lophotrochozoa</taxon>
        <taxon>Mollusca</taxon>
        <taxon>Bivalvia</taxon>
        <taxon>Autobranchia</taxon>
        <taxon>Pteriomorphia</taxon>
        <taxon>Arcoida</taxon>
        <taxon>Arcoidea</taxon>
        <taxon>Arcidae</taxon>
        <taxon>Tegillarca</taxon>
    </lineage>
</organism>
<dbReference type="EMBL" id="JARBDR010000917">
    <property type="protein sequence ID" value="KAJ8302590.1"/>
    <property type="molecule type" value="Genomic_DNA"/>
</dbReference>
<evidence type="ECO:0000313" key="3">
    <source>
        <dbReference type="Proteomes" id="UP001217089"/>
    </source>
</evidence>
<feature type="compositionally biased region" description="Polar residues" evidence="1">
    <location>
        <begin position="293"/>
        <end position="309"/>
    </location>
</feature>
<proteinExistence type="predicted"/>
<feature type="compositionally biased region" description="Low complexity" evidence="1">
    <location>
        <begin position="214"/>
        <end position="229"/>
    </location>
</feature>
<evidence type="ECO:0000313" key="2">
    <source>
        <dbReference type="EMBL" id="KAJ8302590.1"/>
    </source>
</evidence>
<feature type="region of interest" description="Disordered" evidence="1">
    <location>
        <begin position="110"/>
        <end position="331"/>
    </location>
</feature>
<evidence type="ECO:0000256" key="1">
    <source>
        <dbReference type="SAM" id="MobiDB-lite"/>
    </source>
</evidence>
<reference evidence="2 3" key="1">
    <citation type="submission" date="2022-12" db="EMBL/GenBank/DDBJ databases">
        <title>Chromosome-level genome of Tegillarca granosa.</title>
        <authorList>
            <person name="Kim J."/>
        </authorList>
    </citation>
    <scope>NUCLEOTIDE SEQUENCE [LARGE SCALE GENOMIC DNA]</scope>
    <source>
        <strain evidence="2">Teg-2019</strain>
        <tissue evidence="2">Adductor muscle</tissue>
    </source>
</reference>
<feature type="compositionally biased region" description="Low complexity" evidence="1">
    <location>
        <begin position="181"/>
        <end position="203"/>
    </location>
</feature>
<gene>
    <name evidence="2" type="ORF">KUTeg_018986</name>
</gene>
<feature type="compositionally biased region" description="Basic residues" evidence="1">
    <location>
        <begin position="314"/>
        <end position="323"/>
    </location>
</feature>
<comment type="caution">
    <text evidence="2">The sequence shown here is derived from an EMBL/GenBank/DDBJ whole genome shotgun (WGS) entry which is preliminary data.</text>
</comment>
<feature type="compositionally biased region" description="Polar residues" evidence="1">
    <location>
        <begin position="110"/>
        <end position="126"/>
    </location>
</feature>
<accession>A0ABQ9EGD6</accession>
<feature type="region of interest" description="Disordered" evidence="1">
    <location>
        <begin position="42"/>
        <end position="64"/>
    </location>
</feature>
<name>A0ABQ9EGD6_TEGGR</name>